<comment type="caution">
    <text evidence="2">The sequence shown here is derived from an EMBL/GenBank/DDBJ whole genome shotgun (WGS) entry which is preliminary data.</text>
</comment>
<dbReference type="EMBL" id="JASJQH010007665">
    <property type="protein sequence ID" value="KAK9703118.1"/>
    <property type="molecule type" value="Genomic_DNA"/>
</dbReference>
<protein>
    <submittedName>
        <fullName evidence="2">Uncharacterized protein</fullName>
    </submittedName>
</protein>
<reference evidence="2 3" key="1">
    <citation type="submission" date="2023-04" db="EMBL/GenBank/DDBJ databases">
        <title>Genome of Basidiobolus ranarum AG-B5.</title>
        <authorList>
            <person name="Stajich J.E."/>
            <person name="Carter-House D."/>
            <person name="Gryganskyi A."/>
        </authorList>
    </citation>
    <scope>NUCLEOTIDE SEQUENCE [LARGE SCALE GENOMIC DNA]</scope>
    <source>
        <strain evidence="2 3">AG-B5</strain>
    </source>
</reference>
<sequence>MAKRRSTTGKRKKTNTSRTTSVRKTIKPESVPHSKSPREHRRKGIPTRSPSRDDPRKGIVFSFVTLSNLDTVVRIIRRPSDFESLEPHSLTTTTSSQLVRTEIPLEEIPETSNMISTKRNVSFPQAVY</sequence>
<gene>
    <name evidence="2" type="ORF">K7432_010897</name>
</gene>
<evidence type="ECO:0000313" key="3">
    <source>
        <dbReference type="Proteomes" id="UP001479436"/>
    </source>
</evidence>
<feature type="region of interest" description="Disordered" evidence="1">
    <location>
        <begin position="1"/>
        <end position="58"/>
    </location>
</feature>
<evidence type="ECO:0000313" key="2">
    <source>
        <dbReference type="EMBL" id="KAK9703118.1"/>
    </source>
</evidence>
<name>A0ABR2VV98_9FUNG</name>
<accession>A0ABR2VV98</accession>
<evidence type="ECO:0000256" key="1">
    <source>
        <dbReference type="SAM" id="MobiDB-lite"/>
    </source>
</evidence>
<feature type="compositionally biased region" description="Basic residues" evidence="1">
    <location>
        <begin position="1"/>
        <end position="15"/>
    </location>
</feature>
<proteinExistence type="predicted"/>
<dbReference type="Proteomes" id="UP001479436">
    <property type="component" value="Unassembled WGS sequence"/>
</dbReference>
<organism evidence="2 3">
    <name type="scientific">Basidiobolus ranarum</name>
    <dbReference type="NCBI Taxonomy" id="34480"/>
    <lineage>
        <taxon>Eukaryota</taxon>
        <taxon>Fungi</taxon>
        <taxon>Fungi incertae sedis</taxon>
        <taxon>Zoopagomycota</taxon>
        <taxon>Entomophthoromycotina</taxon>
        <taxon>Basidiobolomycetes</taxon>
        <taxon>Basidiobolales</taxon>
        <taxon>Basidiobolaceae</taxon>
        <taxon>Basidiobolus</taxon>
    </lineage>
</organism>
<keyword evidence="3" id="KW-1185">Reference proteome</keyword>